<evidence type="ECO:0000313" key="4">
    <source>
        <dbReference type="Proteomes" id="UP000243217"/>
    </source>
</evidence>
<evidence type="ECO:0000256" key="1">
    <source>
        <dbReference type="ARBA" id="ARBA00008666"/>
    </source>
</evidence>
<name>A0A1V9YXW0_9STRA</name>
<feature type="coiled-coil region" evidence="2">
    <location>
        <begin position="404"/>
        <end position="431"/>
    </location>
</feature>
<accession>A0A1V9YXW0</accession>
<keyword evidence="2" id="KW-0175">Coiled coil</keyword>
<organism evidence="3 4">
    <name type="scientific">Thraustotheca clavata</name>
    <dbReference type="NCBI Taxonomy" id="74557"/>
    <lineage>
        <taxon>Eukaryota</taxon>
        <taxon>Sar</taxon>
        <taxon>Stramenopiles</taxon>
        <taxon>Oomycota</taxon>
        <taxon>Saprolegniomycetes</taxon>
        <taxon>Saprolegniales</taxon>
        <taxon>Achlyaceae</taxon>
        <taxon>Thraustotheca</taxon>
    </lineage>
</organism>
<gene>
    <name evidence="3" type="ORF">THRCLA_09290</name>
</gene>
<dbReference type="AlphaFoldDB" id="A0A1V9YXW0"/>
<dbReference type="Proteomes" id="UP000243217">
    <property type="component" value="Unassembled WGS sequence"/>
</dbReference>
<evidence type="ECO:0000313" key="3">
    <source>
        <dbReference type="EMBL" id="OQR90551.1"/>
    </source>
</evidence>
<evidence type="ECO:0000256" key="2">
    <source>
        <dbReference type="SAM" id="Coils"/>
    </source>
</evidence>
<comment type="caution">
    <text evidence="3">The sequence shown here is derived from an EMBL/GenBank/DDBJ whole genome shotgun (WGS) entry which is preliminary data.</text>
</comment>
<reference evidence="3 4" key="1">
    <citation type="journal article" date="2014" name="Genome Biol. Evol.">
        <title>The secreted proteins of Achlya hypogyna and Thraustotheca clavata identify the ancestral oomycete secretome and reveal gene acquisitions by horizontal gene transfer.</title>
        <authorList>
            <person name="Misner I."/>
            <person name="Blouin N."/>
            <person name="Leonard G."/>
            <person name="Richards T.A."/>
            <person name="Lane C.E."/>
        </authorList>
    </citation>
    <scope>NUCLEOTIDE SEQUENCE [LARGE SCALE GENOMIC DNA]</scope>
    <source>
        <strain evidence="3 4">ATCC 34112</strain>
    </source>
</reference>
<dbReference type="Pfam" id="PF14922">
    <property type="entry name" value="FWWh"/>
    <property type="match status" value="1"/>
</dbReference>
<proteinExistence type="inferred from homology"/>
<dbReference type="EMBL" id="JNBS01002522">
    <property type="protein sequence ID" value="OQR90551.1"/>
    <property type="molecule type" value="Genomic_DNA"/>
</dbReference>
<protein>
    <submittedName>
        <fullName evidence="3">Uncharacterized protein</fullName>
    </submittedName>
</protein>
<comment type="similarity">
    <text evidence="1">Belongs to the FAM227 family.</text>
</comment>
<dbReference type="InterPro" id="IPR029417">
    <property type="entry name" value="FAM227"/>
</dbReference>
<keyword evidence="4" id="KW-1185">Reference proteome</keyword>
<sequence>LLRVKTQIRRKMGWTRKQAMLEQLSRQCQDHLEHHNTLPVIPVDIKVDSIRRTIRRKLKFYTEWTDFFYTKFFFQSPLTIRLTADLFWSHSIAFFAMGEISDEFTNKLDNHVQNSINVLYGKLLTKIHYVTLPTGAADEFLDYFPYLISRTVYKVAQKAYPEFIFQMRRLTRRLLIEKSCLWTIGMVPKSSCWKQWRLEIKNTKLRHAPKPNLMVRDLSEFDRGLVEELGSDDSNEEDSLSDEDTTTSSVACAEFQTELEPSEAAQGILNELDKLTRAERKYFHGHLEKTTMNFSQPVQTIMEKYQYTGIQGRKLGFSLRMSDKEYQCYNTHQNEHKSWLRHINTALPRMRQTKSLSNLKTETLSEVTNVKSPILTLQQESTLLIGSKHVYIPPCEFELTNPVADARARRLQEAKQKLIEQEQEYVGEIIQYRQSVAMFGQRLDQHLKANPLRRRAMINLTPIKTPSSP</sequence>
<dbReference type="OrthoDB" id="75569at2759"/>
<feature type="non-terminal residue" evidence="3">
    <location>
        <position position="1"/>
    </location>
</feature>